<gene>
    <name evidence="3" type="ORF">SELMODRAFT_138948</name>
</gene>
<evidence type="ECO:0000256" key="2">
    <source>
        <dbReference type="PROSITE-ProRule" id="PRU00708"/>
    </source>
</evidence>
<dbReference type="NCBIfam" id="TIGR00756">
    <property type="entry name" value="PPR"/>
    <property type="match status" value="1"/>
</dbReference>
<dbReference type="AlphaFoldDB" id="D8TGD6"/>
<dbReference type="Gramene" id="EFJ04281">
    <property type="protein sequence ID" value="EFJ04281"/>
    <property type="gene ID" value="SELMODRAFT_138948"/>
</dbReference>
<evidence type="ECO:0000313" key="4">
    <source>
        <dbReference type="Proteomes" id="UP000001514"/>
    </source>
</evidence>
<evidence type="ECO:0000313" key="3">
    <source>
        <dbReference type="EMBL" id="EFJ04281.1"/>
    </source>
</evidence>
<dbReference type="Pfam" id="PF01535">
    <property type="entry name" value="PPR"/>
    <property type="match status" value="3"/>
</dbReference>
<dbReference type="GO" id="GO:0009451">
    <property type="term" value="P:RNA modification"/>
    <property type="evidence" value="ECO:0007669"/>
    <property type="project" value="InterPro"/>
</dbReference>
<dbReference type="PANTHER" id="PTHR47926:SF533">
    <property type="entry name" value="DYW DOMAIN-CONTAINING PROTEIN"/>
    <property type="match status" value="1"/>
</dbReference>
<sequence>MEESLTVGTSLVDFYCKCGSMVDARLVFDKIFAKELAAWTALVEGYGRQGSSKLVMELLCGMEEEGFRLDAKTLASVITACSHGGELEAARKLFAEVIPSQDYFVRLVDLLGRANELNAAVDMVSSVESVSNVKLVVLWRIILDACRRWKNLEVGKVAFKRLMDLDEFDSAAYVLFASSYD</sequence>
<dbReference type="Proteomes" id="UP000001514">
    <property type="component" value="Unassembled WGS sequence"/>
</dbReference>
<dbReference type="OrthoDB" id="185373at2759"/>
<keyword evidence="1" id="KW-0677">Repeat</keyword>
<dbReference type="GO" id="GO:0003723">
    <property type="term" value="F:RNA binding"/>
    <property type="evidence" value="ECO:0007669"/>
    <property type="project" value="InterPro"/>
</dbReference>
<dbReference type="eggNOG" id="KOG4197">
    <property type="taxonomic scope" value="Eukaryota"/>
</dbReference>
<dbReference type="InterPro" id="IPR046960">
    <property type="entry name" value="PPR_At4g14850-like_plant"/>
</dbReference>
<dbReference type="PANTHER" id="PTHR47926">
    <property type="entry name" value="PENTATRICOPEPTIDE REPEAT-CONTAINING PROTEIN"/>
    <property type="match status" value="1"/>
</dbReference>
<dbReference type="EMBL" id="GL378022">
    <property type="protein sequence ID" value="EFJ04281.1"/>
    <property type="molecule type" value="Genomic_DNA"/>
</dbReference>
<accession>D8TGD6</accession>
<dbReference type="InterPro" id="IPR002885">
    <property type="entry name" value="PPR_rpt"/>
</dbReference>
<dbReference type="HOGENOM" id="CLU_002706_0_0_1"/>
<evidence type="ECO:0000256" key="1">
    <source>
        <dbReference type="ARBA" id="ARBA00022737"/>
    </source>
</evidence>
<dbReference type="InParanoid" id="D8TGD6"/>
<organism evidence="4">
    <name type="scientific">Selaginella moellendorffii</name>
    <name type="common">Spikemoss</name>
    <dbReference type="NCBI Taxonomy" id="88036"/>
    <lineage>
        <taxon>Eukaryota</taxon>
        <taxon>Viridiplantae</taxon>
        <taxon>Streptophyta</taxon>
        <taxon>Embryophyta</taxon>
        <taxon>Tracheophyta</taxon>
        <taxon>Lycopodiopsida</taxon>
        <taxon>Selaginellales</taxon>
        <taxon>Selaginellaceae</taxon>
        <taxon>Selaginella</taxon>
    </lineage>
</organism>
<feature type="repeat" description="PPR" evidence="2">
    <location>
        <begin position="35"/>
        <end position="69"/>
    </location>
</feature>
<protein>
    <recommendedName>
        <fullName evidence="5">Pentacotripeptide-repeat region of PRORP domain-containing protein</fullName>
    </recommendedName>
</protein>
<name>D8TGD6_SELML</name>
<dbReference type="Gene3D" id="1.25.40.10">
    <property type="entry name" value="Tetratricopeptide repeat domain"/>
    <property type="match status" value="1"/>
</dbReference>
<keyword evidence="4" id="KW-1185">Reference proteome</keyword>
<dbReference type="KEGG" id="smo:SELMODRAFT_138948"/>
<reference evidence="3 4" key="1">
    <citation type="journal article" date="2011" name="Science">
        <title>The Selaginella genome identifies genetic changes associated with the evolution of vascular plants.</title>
        <authorList>
            <person name="Banks J.A."/>
            <person name="Nishiyama T."/>
            <person name="Hasebe M."/>
            <person name="Bowman J.L."/>
            <person name="Gribskov M."/>
            <person name="dePamphilis C."/>
            <person name="Albert V.A."/>
            <person name="Aono N."/>
            <person name="Aoyama T."/>
            <person name="Ambrose B.A."/>
            <person name="Ashton N.W."/>
            <person name="Axtell M.J."/>
            <person name="Barker E."/>
            <person name="Barker M.S."/>
            <person name="Bennetzen J.L."/>
            <person name="Bonawitz N.D."/>
            <person name="Chapple C."/>
            <person name="Cheng C."/>
            <person name="Correa L.G."/>
            <person name="Dacre M."/>
            <person name="DeBarry J."/>
            <person name="Dreyer I."/>
            <person name="Elias M."/>
            <person name="Engstrom E.M."/>
            <person name="Estelle M."/>
            <person name="Feng L."/>
            <person name="Finet C."/>
            <person name="Floyd S.K."/>
            <person name="Frommer W.B."/>
            <person name="Fujita T."/>
            <person name="Gramzow L."/>
            <person name="Gutensohn M."/>
            <person name="Harholt J."/>
            <person name="Hattori M."/>
            <person name="Heyl A."/>
            <person name="Hirai T."/>
            <person name="Hiwatashi Y."/>
            <person name="Ishikawa M."/>
            <person name="Iwata M."/>
            <person name="Karol K.G."/>
            <person name="Koehler B."/>
            <person name="Kolukisaoglu U."/>
            <person name="Kubo M."/>
            <person name="Kurata T."/>
            <person name="Lalonde S."/>
            <person name="Li K."/>
            <person name="Li Y."/>
            <person name="Litt A."/>
            <person name="Lyons E."/>
            <person name="Manning G."/>
            <person name="Maruyama T."/>
            <person name="Michael T.P."/>
            <person name="Mikami K."/>
            <person name="Miyazaki S."/>
            <person name="Morinaga S."/>
            <person name="Murata T."/>
            <person name="Mueller-Roeber B."/>
            <person name="Nelson D.R."/>
            <person name="Obara M."/>
            <person name="Oguri Y."/>
            <person name="Olmstead R.G."/>
            <person name="Onodera N."/>
            <person name="Petersen B.L."/>
            <person name="Pils B."/>
            <person name="Prigge M."/>
            <person name="Rensing S.A."/>
            <person name="Riano-Pachon D.M."/>
            <person name="Roberts A.W."/>
            <person name="Sato Y."/>
            <person name="Scheller H.V."/>
            <person name="Schulz B."/>
            <person name="Schulz C."/>
            <person name="Shakirov E.V."/>
            <person name="Shibagaki N."/>
            <person name="Shinohara N."/>
            <person name="Shippen D.E."/>
            <person name="Soerensen I."/>
            <person name="Sotooka R."/>
            <person name="Sugimoto N."/>
            <person name="Sugita M."/>
            <person name="Sumikawa N."/>
            <person name="Tanurdzic M."/>
            <person name="Theissen G."/>
            <person name="Ulvskov P."/>
            <person name="Wakazuki S."/>
            <person name="Weng J.K."/>
            <person name="Willats W.W."/>
            <person name="Wipf D."/>
            <person name="Wolf P.G."/>
            <person name="Yang L."/>
            <person name="Zimmer A.D."/>
            <person name="Zhu Q."/>
            <person name="Mitros T."/>
            <person name="Hellsten U."/>
            <person name="Loque D."/>
            <person name="Otillar R."/>
            <person name="Salamov A."/>
            <person name="Schmutz J."/>
            <person name="Shapiro H."/>
            <person name="Lindquist E."/>
            <person name="Lucas S."/>
            <person name="Rokhsar D."/>
            <person name="Grigoriev I.V."/>
        </authorList>
    </citation>
    <scope>NUCLEOTIDE SEQUENCE [LARGE SCALE GENOMIC DNA]</scope>
</reference>
<proteinExistence type="predicted"/>
<dbReference type="PROSITE" id="PS51375">
    <property type="entry name" value="PPR"/>
    <property type="match status" value="1"/>
</dbReference>
<evidence type="ECO:0008006" key="5">
    <source>
        <dbReference type="Google" id="ProtNLM"/>
    </source>
</evidence>
<dbReference type="InterPro" id="IPR011990">
    <property type="entry name" value="TPR-like_helical_dom_sf"/>
</dbReference>